<organism evidence="2 3">
    <name type="scientific">Mycolicibacterium canariasense</name>
    <name type="common">Mycobacterium canariasense</name>
    <dbReference type="NCBI Taxonomy" id="228230"/>
    <lineage>
        <taxon>Bacteria</taxon>
        <taxon>Bacillati</taxon>
        <taxon>Actinomycetota</taxon>
        <taxon>Actinomycetes</taxon>
        <taxon>Mycobacteriales</taxon>
        <taxon>Mycobacteriaceae</taxon>
        <taxon>Mycolicibacterium</taxon>
    </lineage>
</organism>
<feature type="chain" id="PRO_5007089992" evidence="1">
    <location>
        <begin position="25"/>
        <end position="65"/>
    </location>
</feature>
<evidence type="ECO:0000313" key="2">
    <source>
        <dbReference type="EMBL" id="GAS94240.1"/>
    </source>
</evidence>
<reference evidence="3" key="2">
    <citation type="submission" date="2016-02" db="EMBL/GenBank/DDBJ databases">
        <title>Draft genome sequence of five rapidly growing Mycobacterium species.</title>
        <authorList>
            <person name="Katahira K."/>
            <person name="Gotou Y."/>
            <person name="Iida K."/>
            <person name="Ogura Y."/>
            <person name="Hayashi T."/>
        </authorList>
    </citation>
    <scope>NUCLEOTIDE SEQUENCE [LARGE SCALE GENOMIC DNA]</scope>
    <source>
        <strain evidence="3">JCM15298</strain>
    </source>
</reference>
<keyword evidence="1" id="KW-0732">Signal</keyword>
<accession>A0A100W9Y0</accession>
<evidence type="ECO:0000313" key="3">
    <source>
        <dbReference type="Proteomes" id="UP000069443"/>
    </source>
</evidence>
<dbReference type="AlphaFoldDB" id="A0A100W9Y0"/>
<dbReference type="STRING" id="228230.RMCC_1206"/>
<proteinExistence type="predicted"/>
<feature type="signal peptide" evidence="1">
    <location>
        <begin position="1"/>
        <end position="24"/>
    </location>
</feature>
<dbReference type="EMBL" id="BCSY01000031">
    <property type="protein sequence ID" value="GAS94240.1"/>
    <property type="molecule type" value="Genomic_DNA"/>
</dbReference>
<gene>
    <name evidence="2" type="ORF">RMCC_1206</name>
</gene>
<evidence type="ECO:0000256" key="1">
    <source>
        <dbReference type="SAM" id="SignalP"/>
    </source>
</evidence>
<reference evidence="3" key="1">
    <citation type="journal article" date="2016" name="Genome Announc.">
        <title>Draft Genome Sequences of Five Rapidly Growing Mycobacterium Species, M. thermoresistibile, M. fortuitum subsp. acetamidolyticum, M. canariasense, M. brisbanense, and M. novocastrense.</title>
        <authorList>
            <person name="Katahira K."/>
            <person name="Ogura Y."/>
            <person name="Gotoh Y."/>
            <person name="Hayashi T."/>
        </authorList>
    </citation>
    <scope>NUCLEOTIDE SEQUENCE [LARGE SCALE GENOMIC DNA]</scope>
    <source>
        <strain evidence="3">JCM15298</strain>
    </source>
</reference>
<name>A0A100W9Y0_MYCCR</name>
<protein>
    <submittedName>
        <fullName evidence="2">Uncharacterized protein</fullName>
    </submittedName>
</protein>
<sequence>MNHIGALVITAAAVAIGAASPACAEVDVVQHTGHAEVVATPGPATDHAAQLQRPFGGAPALAFHH</sequence>
<dbReference type="RefSeq" id="WP_062655558.1">
    <property type="nucleotide sequence ID" value="NZ_BCSY01000031.1"/>
</dbReference>
<dbReference type="Proteomes" id="UP000069443">
    <property type="component" value="Unassembled WGS sequence"/>
</dbReference>
<comment type="caution">
    <text evidence="2">The sequence shown here is derived from an EMBL/GenBank/DDBJ whole genome shotgun (WGS) entry which is preliminary data.</text>
</comment>
<keyword evidence="3" id="KW-1185">Reference proteome</keyword>